<dbReference type="OrthoDB" id="102473at2"/>
<name>A0A3N0CHW8_9ACTN</name>
<evidence type="ECO:0000313" key="2">
    <source>
        <dbReference type="EMBL" id="RNL62881.1"/>
    </source>
</evidence>
<comment type="caution">
    <text evidence="2">The sequence shown here is derived from an EMBL/GenBank/DDBJ whole genome shotgun (WGS) entry which is preliminary data.</text>
</comment>
<protein>
    <submittedName>
        <fullName evidence="2">Hydantoinase B/oxoprolinase family protein</fullName>
    </submittedName>
</protein>
<dbReference type="GO" id="GO:0005829">
    <property type="term" value="C:cytosol"/>
    <property type="evidence" value="ECO:0007669"/>
    <property type="project" value="TreeGrafter"/>
</dbReference>
<dbReference type="GO" id="GO:0006749">
    <property type="term" value="P:glutathione metabolic process"/>
    <property type="evidence" value="ECO:0007669"/>
    <property type="project" value="TreeGrafter"/>
</dbReference>
<evidence type="ECO:0000259" key="1">
    <source>
        <dbReference type="Pfam" id="PF02538"/>
    </source>
</evidence>
<organism evidence="2 3">
    <name type="scientific">Nocardioides marmoriginsengisoli</name>
    <dbReference type="NCBI Taxonomy" id="661483"/>
    <lineage>
        <taxon>Bacteria</taxon>
        <taxon>Bacillati</taxon>
        <taxon>Actinomycetota</taxon>
        <taxon>Actinomycetes</taxon>
        <taxon>Propionibacteriales</taxon>
        <taxon>Nocardioidaceae</taxon>
        <taxon>Nocardioides</taxon>
    </lineage>
</organism>
<dbReference type="Proteomes" id="UP000267128">
    <property type="component" value="Unassembled WGS sequence"/>
</dbReference>
<dbReference type="GO" id="GO:0017168">
    <property type="term" value="F:5-oxoprolinase (ATP-hydrolyzing) activity"/>
    <property type="evidence" value="ECO:0007669"/>
    <property type="project" value="TreeGrafter"/>
</dbReference>
<dbReference type="RefSeq" id="WP_123228173.1">
    <property type="nucleotide sequence ID" value="NZ_RJSE01000007.1"/>
</dbReference>
<keyword evidence="3" id="KW-1185">Reference proteome</keyword>
<feature type="domain" description="Hydantoinase B/oxoprolinase" evidence="1">
    <location>
        <begin position="6"/>
        <end position="518"/>
    </location>
</feature>
<dbReference type="AlphaFoldDB" id="A0A3N0CHW8"/>
<dbReference type="EMBL" id="RJSE01000007">
    <property type="protein sequence ID" value="RNL62881.1"/>
    <property type="molecule type" value="Genomic_DNA"/>
</dbReference>
<dbReference type="InterPro" id="IPR003692">
    <property type="entry name" value="Hydantoinase_B"/>
</dbReference>
<gene>
    <name evidence="2" type="ORF">EFK50_14200</name>
</gene>
<reference evidence="2 3" key="1">
    <citation type="submission" date="2018-11" db="EMBL/GenBank/DDBJ databases">
        <authorList>
            <person name="Li F."/>
        </authorList>
    </citation>
    <scope>NUCLEOTIDE SEQUENCE [LARGE SCALE GENOMIC DNA]</scope>
    <source>
        <strain evidence="2 3">Gsoil 097</strain>
    </source>
</reference>
<evidence type="ECO:0000313" key="3">
    <source>
        <dbReference type="Proteomes" id="UP000267128"/>
    </source>
</evidence>
<accession>A0A3N0CHW8</accession>
<dbReference type="PANTHER" id="PTHR11365:SF23">
    <property type="entry name" value="HYPOTHETICAL 5-OXOPROLINASE (EUROFUNG)-RELATED"/>
    <property type="match status" value="1"/>
</dbReference>
<sequence length="528" mass="56000">MTETIDAIELEVLWGSLISTVNEQARALQRAAFSPIVREAGDLANALFDRDGRMVAQAVTGTPGHINSLARAASAVLAKYPADQLEPGDVLITNDPYQTAGQLLDVTVMNPVHRNGEVIAFFGSTIHHTDVGGYGIGAGARDVFEEGIWIPILKLMKKGERNDDVWNMILSNVRQPEHMAGDLHAQIASGEVGAQRLQLLCDSRGMDDIQELADEIIRRSEEATRRSIRALPGGTYRAHSILDLADGSEIDIHVAMTVDPDKGEILVDYEGSSGASPAGINVVKNYTHAYSTFTIRSVLNPEIPNNHGSLAPIRVEAPEGSIVNAVSPSPCTARHVVGMFLPMPLLAALSEVVPDAVLAEGAGAVWTMQVSGTYDDGSPFITAMFTYAGGVGARATKTGLHATSYPTGVSAVPLEVVESSAPIRFLRKELRPGSGGSGSAEGGMGQTIEFTVDTTRPWQLNAVTSRMKHPPKGLFGGGSADPGRFLVNGEPVRTQSRITLQPGDVVRLELPGGGGYGAKGTVPEFEQV</sequence>
<dbReference type="Pfam" id="PF02538">
    <property type="entry name" value="Hydantoinase_B"/>
    <property type="match status" value="1"/>
</dbReference>
<dbReference type="InterPro" id="IPR045079">
    <property type="entry name" value="Oxoprolinase-like"/>
</dbReference>
<proteinExistence type="predicted"/>
<dbReference type="PANTHER" id="PTHR11365">
    <property type="entry name" value="5-OXOPROLINASE RELATED"/>
    <property type="match status" value="1"/>
</dbReference>